<dbReference type="GO" id="GO:0032454">
    <property type="term" value="F:histone H3K9 demethylase activity"/>
    <property type="evidence" value="ECO:0007669"/>
    <property type="project" value="InterPro"/>
</dbReference>
<dbReference type="PROSITE" id="PS51184">
    <property type="entry name" value="JMJC"/>
    <property type="match status" value="1"/>
</dbReference>
<feature type="compositionally biased region" description="Basic and acidic residues" evidence="5">
    <location>
        <begin position="1117"/>
        <end position="1134"/>
    </location>
</feature>
<keyword evidence="8" id="KW-1185">Reference proteome</keyword>
<dbReference type="PANTHER" id="PTHR12549">
    <property type="entry name" value="JMJC DOMAIN-CONTAINING HISTONE DEMETHYLATION PROTEIN"/>
    <property type="match status" value="1"/>
</dbReference>
<dbReference type="SUPFAM" id="SSF51197">
    <property type="entry name" value="Clavaminate synthase-like"/>
    <property type="match status" value="1"/>
</dbReference>
<feature type="domain" description="JmjC" evidence="6">
    <location>
        <begin position="980"/>
        <end position="1343"/>
    </location>
</feature>
<dbReference type="GO" id="GO:0003712">
    <property type="term" value="F:transcription coregulator activity"/>
    <property type="evidence" value="ECO:0007669"/>
    <property type="project" value="TreeGrafter"/>
</dbReference>
<comment type="similarity">
    <text evidence="2">Belongs to the JARID1 histone demethylase family.</text>
</comment>
<name>A0AA36E6K7_LACSI</name>
<feature type="compositionally biased region" description="Basic residues" evidence="5">
    <location>
        <begin position="325"/>
        <end position="334"/>
    </location>
</feature>
<gene>
    <name evidence="7" type="ORF">LSALG_LOCUS24682</name>
</gene>
<feature type="compositionally biased region" description="Basic and acidic residues" evidence="5">
    <location>
        <begin position="353"/>
        <end position="365"/>
    </location>
</feature>
<feature type="compositionally biased region" description="Basic and acidic residues" evidence="5">
    <location>
        <begin position="285"/>
        <end position="295"/>
    </location>
</feature>
<evidence type="ECO:0000259" key="6">
    <source>
        <dbReference type="PROSITE" id="PS51184"/>
    </source>
</evidence>
<feature type="compositionally biased region" description="Basic and acidic residues" evidence="5">
    <location>
        <begin position="489"/>
        <end position="503"/>
    </location>
</feature>
<proteinExistence type="inferred from homology"/>
<sequence length="1392" mass="156878">MATTITENSNLVDAKENSEIDDMAMDVEAAVEDQERCHVGGVVDCEPSSLPSSHTLSLNHEKAVETNIMSLCPATTITKNGNLVVAQDSGNVNDLLMDVEDAVDDQERRRAGVDVSGVPSSLPSSHTLPLNHEKVELNTISSCSDVARSTKGLLAEGIENQETKTERSDSINGDGGEEQNGIYKSEPKVGLPKKRGWPKGRKRGPKRDNANSNTATKSQEKNIKPRGRPKQAVTTEDVRKMTSGVVKSSDDDNRSLEETEEVIVDAEIVLAAPDREENVTTEIVNNKEDKIDGGRPKRSSTKNKINYAIFEYDFDDEEDLRKKIHQLSFPKKKKRVEEEQDKDNGDGGIEQNEGTKSEAEGKEGVQNKGRKRGRKAKNENTGIATKSPEMKINQRKKLCVPAKEVREMTSGAVKSSEDETKAPGETEEGMVDAETAIATSDREGNVTNEVIINSKDVKKESGRPQRRSRKVDINYGDILKLNKGSQKASKKENTSEGEHDKRTQKASSSGKKDGSGPKWYAKHKVPDENGNLVLVPSVMCHQCQRNDKGRVVRCQKCTTKRYCVPCMTRWYPNMTEEMFAECCPVCLDKCNCKSCLRDVRPKVKDKINFKPNEDQKIRYSVYILHVLLPFLKRLDEEHIKEKAIESEIRGCSLSELHLKKAKCSQDERMYCDCCKTSIFDLHRSCPSCQYDLCLQCCWELRDGNLQGNKEKVIIEFKDPGYDYLHGGKESVGESKNKRDTRNVVSNFVNAAPKEKQSYEWKSFDDGRIPCPPETMGGCGCGILELMHIKPLDTVSKLLEKAQELLKMHKLEEDMRDMPEKWCTCSSNGGDQQLRKAASRENSNDNYLYCPRAIDIKPGDLKHFQWHWSKGEPVIVSNALETTLGLSWEPMVMWRAFRQISNLNHDQLLDVAALNCLDWCEVDINVRNFFNWYTEGQYDEVGWPKILKLKDWPPSSLFDERLPRHGVEFITCLPFKEYTHPRDGYLNLAVKLPPKSCKPDMGPKTYIAYGVHQELGRGDSVTKLHCDMSDAVNVLTHTADVTPDLEHCKLIKELKKLHKAQDDKELFGLVVKTQPDADNTKASTEKLNKLKEKRRRLVKKLAESKVGKNTSDDNVEETSDHVNSGDKRKSGHETDSCLGTSTSDQSDECALKVESCEEAVSDTGKRKASMKKDEGQSGNKGSKKRVRKEAISSDSKEDSNNEETEALEEVDNLDDISGSCVDGFDLGDGGALWDIFRREDSPKLEEYLKKHFKEFRHIFCRPVEQVIHPIHDQTFYLTMEHKRKLKEEFGIEAWTFVQKLGDAVFIPAGCAHQVRNLKSCIKVALDFVSPENVGECIQLTEDFRVLPQNHRAKEDKLEVKKMALHAVEAAVMDLEKLIPKEESKSESKPESEE</sequence>
<feature type="region of interest" description="Disordered" evidence="5">
    <location>
        <begin position="280"/>
        <end position="305"/>
    </location>
</feature>
<feature type="compositionally biased region" description="Acidic residues" evidence="5">
    <location>
        <begin position="1199"/>
        <end position="1208"/>
    </location>
</feature>
<dbReference type="GO" id="GO:0046872">
    <property type="term" value="F:metal ion binding"/>
    <property type="evidence" value="ECO:0007669"/>
    <property type="project" value="UniProtKB-KW"/>
</dbReference>
<dbReference type="Gene3D" id="2.60.120.650">
    <property type="entry name" value="Cupin"/>
    <property type="match status" value="2"/>
</dbReference>
<evidence type="ECO:0000313" key="7">
    <source>
        <dbReference type="EMBL" id="CAI9285204.1"/>
    </source>
</evidence>
<evidence type="ECO:0000313" key="8">
    <source>
        <dbReference type="Proteomes" id="UP001177003"/>
    </source>
</evidence>
<dbReference type="FunFam" id="2.60.120.650:FF:000033">
    <property type="entry name" value="Transcription factor jumonji (JmjC) domain-containing protein"/>
    <property type="match status" value="1"/>
</dbReference>
<comment type="subcellular location">
    <subcellularLocation>
        <location evidence="1">Nucleus</location>
    </subcellularLocation>
</comment>
<feature type="region of interest" description="Disordered" evidence="5">
    <location>
        <begin position="108"/>
        <end position="129"/>
    </location>
</feature>
<dbReference type="SMART" id="SM00558">
    <property type="entry name" value="JmjC"/>
    <property type="match status" value="1"/>
</dbReference>
<dbReference type="InterPro" id="IPR045109">
    <property type="entry name" value="LSDs-like"/>
</dbReference>
<feature type="region of interest" description="Disordered" evidence="5">
    <location>
        <begin position="155"/>
        <end position="258"/>
    </location>
</feature>
<evidence type="ECO:0000256" key="5">
    <source>
        <dbReference type="SAM" id="MobiDB-lite"/>
    </source>
</evidence>
<dbReference type="GO" id="GO:0031490">
    <property type="term" value="F:chromatin DNA binding"/>
    <property type="evidence" value="ECO:0007669"/>
    <property type="project" value="TreeGrafter"/>
</dbReference>
<dbReference type="Proteomes" id="UP001177003">
    <property type="component" value="Chromosome 5"/>
</dbReference>
<dbReference type="GO" id="GO:0000785">
    <property type="term" value="C:chromatin"/>
    <property type="evidence" value="ECO:0007669"/>
    <property type="project" value="TreeGrafter"/>
</dbReference>
<dbReference type="Pfam" id="PF02373">
    <property type="entry name" value="JmjC"/>
    <property type="match status" value="1"/>
</dbReference>
<dbReference type="InterPro" id="IPR003347">
    <property type="entry name" value="JmjC_dom"/>
</dbReference>
<protein>
    <recommendedName>
        <fullName evidence="6">JmjC domain-containing protein</fullName>
    </recommendedName>
</protein>
<dbReference type="GO" id="GO:0006357">
    <property type="term" value="P:regulation of transcription by RNA polymerase II"/>
    <property type="evidence" value="ECO:0007669"/>
    <property type="project" value="TreeGrafter"/>
</dbReference>
<feature type="compositionally biased region" description="Basic residues" evidence="5">
    <location>
        <begin position="191"/>
        <end position="205"/>
    </location>
</feature>
<evidence type="ECO:0000256" key="2">
    <source>
        <dbReference type="ARBA" id="ARBA00006801"/>
    </source>
</evidence>
<feature type="compositionally biased region" description="Basic and acidic residues" evidence="5">
    <location>
        <begin position="415"/>
        <end position="424"/>
    </location>
</feature>
<keyword evidence="4" id="KW-0539">Nucleus</keyword>
<dbReference type="EMBL" id="OX465081">
    <property type="protein sequence ID" value="CAI9285204.1"/>
    <property type="molecule type" value="Genomic_DNA"/>
</dbReference>
<keyword evidence="3" id="KW-0479">Metal-binding</keyword>
<evidence type="ECO:0000256" key="1">
    <source>
        <dbReference type="ARBA" id="ARBA00004123"/>
    </source>
</evidence>
<feature type="region of interest" description="Disordered" evidence="5">
    <location>
        <begin position="325"/>
        <end position="522"/>
    </location>
</feature>
<feature type="compositionally biased region" description="Basic and acidic residues" evidence="5">
    <location>
        <begin position="248"/>
        <end position="257"/>
    </location>
</feature>
<feature type="region of interest" description="Disordered" evidence="5">
    <location>
        <begin position="1099"/>
        <end position="1143"/>
    </location>
</feature>
<feature type="compositionally biased region" description="Basic and acidic residues" evidence="5">
    <location>
        <begin position="1187"/>
        <end position="1198"/>
    </location>
</feature>
<dbReference type="GO" id="GO:0000118">
    <property type="term" value="C:histone deacetylase complex"/>
    <property type="evidence" value="ECO:0007669"/>
    <property type="project" value="TreeGrafter"/>
</dbReference>
<feature type="region of interest" description="Disordered" evidence="5">
    <location>
        <begin position="1159"/>
        <end position="1208"/>
    </location>
</feature>
<evidence type="ECO:0000256" key="3">
    <source>
        <dbReference type="ARBA" id="ARBA00022723"/>
    </source>
</evidence>
<reference evidence="7" key="1">
    <citation type="submission" date="2023-04" db="EMBL/GenBank/DDBJ databases">
        <authorList>
            <person name="Vijverberg K."/>
            <person name="Xiong W."/>
            <person name="Schranz E."/>
        </authorList>
    </citation>
    <scope>NUCLEOTIDE SEQUENCE</scope>
</reference>
<dbReference type="PANTHER" id="PTHR12549:SF11">
    <property type="entry name" value="LYSINE-SPECIFIC DEMETHYLASE JMJ25"/>
    <property type="match status" value="1"/>
</dbReference>
<evidence type="ECO:0000256" key="4">
    <source>
        <dbReference type="ARBA" id="ARBA00023242"/>
    </source>
</evidence>
<organism evidence="7 8">
    <name type="scientific">Lactuca saligna</name>
    <name type="common">Willowleaf lettuce</name>
    <dbReference type="NCBI Taxonomy" id="75948"/>
    <lineage>
        <taxon>Eukaryota</taxon>
        <taxon>Viridiplantae</taxon>
        <taxon>Streptophyta</taxon>
        <taxon>Embryophyta</taxon>
        <taxon>Tracheophyta</taxon>
        <taxon>Spermatophyta</taxon>
        <taxon>Magnoliopsida</taxon>
        <taxon>eudicotyledons</taxon>
        <taxon>Gunneridae</taxon>
        <taxon>Pentapetalae</taxon>
        <taxon>asterids</taxon>
        <taxon>campanulids</taxon>
        <taxon>Asterales</taxon>
        <taxon>Asteraceae</taxon>
        <taxon>Cichorioideae</taxon>
        <taxon>Cichorieae</taxon>
        <taxon>Lactucinae</taxon>
        <taxon>Lactuca</taxon>
    </lineage>
</organism>
<accession>A0AA36E6K7</accession>
<feature type="compositionally biased region" description="Low complexity" evidence="5">
    <location>
        <begin position="119"/>
        <end position="129"/>
    </location>
</feature>